<dbReference type="InterPro" id="IPR000477">
    <property type="entry name" value="RT_dom"/>
</dbReference>
<dbReference type="Pfam" id="PF13655">
    <property type="entry name" value="RVT_N"/>
    <property type="match status" value="1"/>
</dbReference>
<dbReference type="CDD" id="cd01651">
    <property type="entry name" value="RT_G2_intron"/>
    <property type="match status" value="1"/>
</dbReference>
<accession>A0AAU9E9B3</accession>
<protein>
    <submittedName>
        <fullName evidence="2">Group II intron reverse transcriptase/maturase</fullName>
    </submittedName>
</protein>
<name>A0AAU9E9B3_9FIRM</name>
<evidence type="ECO:0000313" key="2">
    <source>
        <dbReference type="EMBL" id="BEP27829.1"/>
    </source>
</evidence>
<keyword evidence="2" id="KW-0548">Nucleotidyltransferase</keyword>
<evidence type="ECO:0000259" key="1">
    <source>
        <dbReference type="PROSITE" id="PS50878"/>
    </source>
</evidence>
<dbReference type="PANTHER" id="PTHR34047">
    <property type="entry name" value="NUCLEAR INTRON MATURASE 1, MITOCHONDRIAL-RELATED"/>
    <property type="match status" value="1"/>
</dbReference>
<keyword evidence="3" id="KW-1185">Reference proteome</keyword>
<dbReference type="InterPro" id="IPR013597">
    <property type="entry name" value="Mat_intron_G2"/>
</dbReference>
<dbReference type="KEGG" id="hprf:HLPR_01600"/>
<dbReference type="Pfam" id="PF00078">
    <property type="entry name" value="RVT_1"/>
    <property type="match status" value="1"/>
</dbReference>
<organism evidence="2 3">
    <name type="scientific">Helicovermis profundi</name>
    <dbReference type="NCBI Taxonomy" id="3065157"/>
    <lineage>
        <taxon>Bacteria</taxon>
        <taxon>Bacillati</taxon>
        <taxon>Bacillota</taxon>
        <taxon>Clostridia</taxon>
        <taxon>Helicovermis</taxon>
    </lineage>
</organism>
<dbReference type="PANTHER" id="PTHR34047:SF8">
    <property type="entry name" value="PROTEIN YKFC"/>
    <property type="match status" value="1"/>
</dbReference>
<reference evidence="2 3" key="1">
    <citation type="submission" date="2023-08" db="EMBL/GenBank/DDBJ databases">
        <title>Helicovermis profunda gen. nov., sp. nov., a novel mesophilic, fermentative bacterium within the Bacillota from a deep-sea hydrothermal vent chimney.</title>
        <authorList>
            <person name="Miyazaki U."/>
            <person name="Mizutani D."/>
            <person name="Hashimoto Y."/>
            <person name="Tame A."/>
            <person name="Sawayama S."/>
            <person name="Miyazaki J."/>
            <person name="Takai K."/>
            <person name="Nakagawa S."/>
        </authorList>
    </citation>
    <scope>NUCLEOTIDE SEQUENCE [LARGE SCALE GENOMIC DNA]</scope>
    <source>
        <strain evidence="2 3">S502</strain>
    </source>
</reference>
<dbReference type="AlphaFoldDB" id="A0AAU9E9B3"/>
<dbReference type="EMBL" id="AP028654">
    <property type="protein sequence ID" value="BEP27829.1"/>
    <property type="molecule type" value="Genomic_DNA"/>
</dbReference>
<evidence type="ECO:0000313" key="3">
    <source>
        <dbReference type="Proteomes" id="UP001321786"/>
    </source>
</evidence>
<proteinExistence type="predicted"/>
<dbReference type="NCBIfam" id="TIGR04416">
    <property type="entry name" value="group_II_RT_mat"/>
    <property type="match status" value="1"/>
</dbReference>
<keyword evidence="2" id="KW-0808">Transferase</keyword>
<dbReference type="GO" id="GO:0003964">
    <property type="term" value="F:RNA-directed DNA polymerase activity"/>
    <property type="evidence" value="ECO:0007669"/>
    <property type="project" value="UniProtKB-KW"/>
</dbReference>
<dbReference type="InterPro" id="IPR043128">
    <property type="entry name" value="Rev_trsase/Diguanyl_cyclase"/>
</dbReference>
<dbReference type="InterPro" id="IPR051083">
    <property type="entry name" value="GrpII_Intron_Splice-Mob/Def"/>
</dbReference>
<sequence length="488" mass="57768">MNIGKPKRACTRASIDYTNQWKSIDWNIVKTVINKLQSRIAKAVSENRINLVKKLQYLLAKSYYAKLLAVKRVTSNKGKRTFGIDKKLWSTESLKYENALKLTNKGYKSKPLRRIYIDKDKGKKKRPLGIPTMYDRAMQALYLQTLDPVSETILDKRSFGFRLYRSTKDAYAYLFKCLGTKHSVEWVLEGDIKGCFDNISHEWIKRNILMDKRVLKQFIKAGYVLNNKLYKTKSGTPQGGIISPTLANLTLNRMSKMLQEKYWKNSVGTIDRQYNKLKVNIVIYADDFVVTARDKETLVEIKELISNFLQKRGLELSKEKTIITHIKEGFDFLGWNFRKFKDKLIIKPSNKSLRKVLKNIKNTIKKNLMQKQDILISRLNQIITGWCNYHKHACSKKIFQTLDKEIFESLWNWCKRRHPTKSKNWRKKKYFSEIKSRDWIFKTENKILKFATDFKIKRHVLIKFDANPYLNEYKDYYLKRNLLNSRLV</sequence>
<dbReference type="InterPro" id="IPR043502">
    <property type="entry name" value="DNA/RNA_pol_sf"/>
</dbReference>
<gene>
    <name evidence="2" type="primary">ltrA_1</name>
    <name evidence="2" type="ORF">HLPR_01600</name>
</gene>
<keyword evidence="2" id="KW-0695">RNA-directed DNA polymerase</keyword>
<dbReference type="PROSITE" id="PS50878">
    <property type="entry name" value="RT_POL"/>
    <property type="match status" value="1"/>
</dbReference>
<dbReference type="InterPro" id="IPR030931">
    <property type="entry name" value="Group_II_RT_mat"/>
</dbReference>
<dbReference type="SUPFAM" id="SSF56672">
    <property type="entry name" value="DNA/RNA polymerases"/>
    <property type="match status" value="1"/>
</dbReference>
<dbReference type="Gene3D" id="3.30.70.270">
    <property type="match status" value="1"/>
</dbReference>
<dbReference type="RefSeq" id="WP_338536194.1">
    <property type="nucleotide sequence ID" value="NZ_AP028654.1"/>
</dbReference>
<feature type="domain" description="Reverse transcriptase" evidence="1">
    <location>
        <begin position="98"/>
        <end position="337"/>
    </location>
</feature>
<dbReference type="Proteomes" id="UP001321786">
    <property type="component" value="Chromosome"/>
</dbReference>
<dbReference type="Pfam" id="PF08388">
    <property type="entry name" value="GIIM"/>
    <property type="match status" value="1"/>
</dbReference>
<dbReference type="InterPro" id="IPR025960">
    <property type="entry name" value="RVT_N"/>
</dbReference>